<proteinExistence type="predicted"/>
<dbReference type="InterPro" id="IPR053959">
    <property type="entry name" value="YvlB/LiaX_N"/>
</dbReference>
<keyword evidence="1" id="KW-0175">Coiled coil</keyword>
<evidence type="ECO:0000259" key="3">
    <source>
        <dbReference type="PROSITE" id="PS50006"/>
    </source>
</evidence>
<dbReference type="InterPro" id="IPR000253">
    <property type="entry name" value="FHA_dom"/>
</dbReference>
<evidence type="ECO:0000313" key="4">
    <source>
        <dbReference type="EMBL" id="RAQ98025.1"/>
    </source>
</evidence>
<dbReference type="PROSITE" id="PS50006">
    <property type="entry name" value="FHA_DOMAIN"/>
    <property type="match status" value="1"/>
</dbReference>
<feature type="region of interest" description="Disordered" evidence="2">
    <location>
        <begin position="505"/>
        <end position="609"/>
    </location>
</feature>
<dbReference type="RefSeq" id="WP_112432935.1">
    <property type="nucleotide sequence ID" value="NZ_MCIF01000002.1"/>
</dbReference>
<dbReference type="EMBL" id="MCIF01000002">
    <property type="protein sequence ID" value="RAQ98025.1"/>
    <property type="molecule type" value="Genomic_DNA"/>
</dbReference>
<feature type="coiled-coil region" evidence="1">
    <location>
        <begin position="393"/>
        <end position="443"/>
    </location>
</feature>
<protein>
    <recommendedName>
        <fullName evidence="3">FHA domain-containing protein</fullName>
    </recommendedName>
</protein>
<dbReference type="Proteomes" id="UP000248706">
    <property type="component" value="Unassembled WGS sequence"/>
</dbReference>
<feature type="compositionally biased region" description="Polar residues" evidence="2">
    <location>
        <begin position="559"/>
        <end position="570"/>
    </location>
</feature>
<sequence>MRQTVNVGPQPRIRVGRISGDLVVRPDTFQRVLIESDNALETRLAHEDEESLVIGDCRGDLKLWLPADAVLSVSRLAGDGNVQGIRRCELEEALQDLVVERLTEALILGRLAGDLRVRAVPLVQVRGEIRGEGRVRDVERLEASAVVGDLVVEGGGTVLLGSVGGDLRLPAVAASLRCGRVGGDALVQGGGDTGVVLGQIKGDLELLGAAQVYVGSVEGDAVLRDINGGVELGRVGGDLDCREVAGQLRVSHVLADAVLKRVHASLEIGTVEGDLSLQADFPPGSATRLNVNGDAVLSLPAQANLTLRAVVGGSVSGAGLGQELGETRLLSLVYGSGDALVDLRVAQDLRLQGGDHPRTSEGAFDSRVWSWEDFEQEMKAFGRTMTTLGQELAREMTRLAQDLARELAEAGGESSVRWSEEVLRMLEEQTRRAQERAAAWERRFARFWPQDGGPRVRLRFQEREWQMDPERLYRMLDQAQRAAAEGVAGAMEAVERALRNLGLASSTEERWRASRRPATASKEEMSATQSAEPASETAPQQPTASAEQPPEQSGLHPAAQSQPAVESSSDPAATAAEPEREREAILRMIAEGRLSPEEGDMLLEALGPE</sequence>
<keyword evidence="5" id="KW-1185">Reference proteome</keyword>
<evidence type="ECO:0000313" key="5">
    <source>
        <dbReference type="Proteomes" id="UP000248706"/>
    </source>
</evidence>
<feature type="compositionally biased region" description="Polar residues" evidence="2">
    <location>
        <begin position="526"/>
        <end position="546"/>
    </location>
</feature>
<accession>A0A328VVA5</accession>
<organism evidence="4 5">
    <name type="scientific">Thermogemmatispora tikiterensis</name>
    <dbReference type="NCBI Taxonomy" id="1825093"/>
    <lineage>
        <taxon>Bacteria</taxon>
        <taxon>Bacillati</taxon>
        <taxon>Chloroflexota</taxon>
        <taxon>Ktedonobacteria</taxon>
        <taxon>Thermogemmatisporales</taxon>
        <taxon>Thermogemmatisporaceae</taxon>
        <taxon>Thermogemmatispora</taxon>
    </lineage>
</organism>
<dbReference type="OrthoDB" id="139679at2"/>
<name>A0A328VVA5_9CHLR</name>
<feature type="domain" description="FHA" evidence="3">
    <location>
        <begin position="230"/>
        <end position="296"/>
    </location>
</feature>
<reference evidence="4 5" key="1">
    <citation type="submission" date="2016-08" db="EMBL/GenBank/DDBJ databases">
        <title>Analysis of Carbohydrate Active Enzymes in Thermogemmatispora T81 Reveals Carbohydrate Degradation Ability.</title>
        <authorList>
            <person name="Tomazini A."/>
            <person name="Lal S."/>
            <person name="Stott M."/>
            <person name="Henrissat B."/>
            <person name="Polikarpov I."/>
            <person name="Sparling R."/>
            <person name="Levin D.B."/>
        </authorList>
    </citation>
    <scope>NUCLEOTIDE SEQUENCE [LARGE SCALE GENOMIC DNA]</scope>
    <source>
        <strain evidence="4 5">T81</strain>
    </source>
</reference>
<gene>
    <name evidence="4" type="ORF">A4R35_20970</name>
</gene>
<dbReference type="AlphaFoldDB" id="A0A328VVA5"/>
<evidence type="ECO:0000256" key="2">
    <source>
        <dbReference type="SAM" id="MobiDB-lite"/>
    </source>
</evidence>
<dbReference type="Pfam" id="PF22746">
    <property type="entry name" value="SHOCT-like_DUF2089-C"/>
    <property type="match status" value="1"/>
</dbReference>
<comment type="caution">
    <text evidence="4">The sequence shown here is derived from an EMBL/GenBank/DDBJ whole genome shotgun (WGS) entry which is preliminary data.</text>
</comment>
<evidence type="ECO:0000256" key="1">
    <source>
        <dbReference type="SAM" id="Coils"/>
    </source>
</evidence>